<accession>A0AAE4R0Y5</accession>
<dbReference type="GeneID" id="77174277"/>
<dbReference type="Proteomes" id="UP001185922">
    <property type="component" value="Unassembled WGS sequence"/>
</dbReference>
<gene>
    <name evidence="2" type="ORF">R3Q15_05530</name>
</gene>
<evidence type="ECO:0000313" key="2">
    <source>
        <dbReference type="EMBL" id="MDV6311360.1"/>
    </source>
</evidence>
<evidence type="ECO:0000256" key="1">
    <source>
        <dbReference type="SAM" id="SignalP"/>
    </source>
</evidence>
<sequence>MGRKTVAGFGAAAAFAALTLGTATAQAAPGEQPLSVEQIPNAGITVGSNGVTGGFVASILASATEPGITHVSLNTTPTESCSTNLKDARIGISWTNRSTGNSGSEVFATCTDGRPSDGVSIATGAGPVEFTTTIIGKNDQTFTVVPGSGSFTR</sequence>
<dbReference type="EMBL" id="JAWLKH010000003">
    <property type="protein sequence ID" value="MDV6311360.1"/>
    <property type="molecule type" value="Genomic_DNA"/>
</dbReference>
<proteinExistence type="predicted"/>
<name>A0AAE4R0Y5_9ACTN</name>
<comment type="caution">
    <text evidence="2">The sequence shown here is derived from an EMBL/GenBank/DDBJ whole genome shotgun (WGS) entry which is preliminary data.</text>
</comment>
<evidence type="ECO:0000313" key="3">
    <source>
        <dbReference type="Proteomes" id="UP001185922"/>
    </source>
</evidence>
<feature type="signal peptide" evidence="1">
    <location>
        <begin position="1"/>
        <end position="27"/>
    </location>
</feature>
<protein>
    <submittedName>
        <fullName evidence="2">Uncharacterized protein</fullName>
    </submittedName>
</protein>
<reference evidence="2" key="1">
    <citation type="submission" date="2023-10" db="EMBL/GenBank/DDBJ databases">
        <title>Development of a sustainable strategy for remediation of hydrocarbon-contaminated territories based on the waste exchange concept.</title>
        <authorList>
            <person name="Krivoruchko A."/>
        </authorList>
    </citation>
    <scope>NUCLEOTIDE SEQUENCE</scope>
    <source>
        <strain evidence="2">IEGM 1279</strain>
    </source>
</reference>
<keyword evidence="1" id="KW-0732">Signal</keyword>
<dbReference type="RefSeq" id="WP_006434736.1">
    <property type="nucleotide sequence ID" value="NZ_CP091855.1"/>
</dbReference>
<dbReference type="AlphaFoldDB" id="A0AAE4R0Y5"/>
<organism evidence="2 3">
    <name type="scientific">Gordonia amicalis</name>
    <dbReference type="NCBI Taxonomy" id="89053"/>
    <lineage>
        <taxon>Bacteria</taxon>
        <taxon>Bacillati</taxon>
        <taxon>Actinomycetota</taxon>
        <taxon>Actinomycetes</taxon>
        <taxon>Mycobacteriales</taxon>
        <taxon>Gordoniaceae</taxon>
        <taxon>Gordonia</taxon>
    </lineage>
</organism>
<feature type="chain" id="PRO_5041939031" evidence="1">
    <location>
        <begin position="28"/>
        <end position="153"/>
    </location>
</feature>